<comment type="function">
    <text evidence="5 6">Removes the phosphate from trehalose 6-phosphate to produce free trehalose.</text>
</comment>
<keyword evidence="6" id="KW-0479">Metal-binding</keyword>
<dbReference type="NCBIfam" id="TIGR00685">
    <property type="entry name" value="T6PP"/>
    <property type="match status" value="1"/>
</dbReference>
<comment type="similarity">
    <text evidence="3 6">Belongs to the trehalose phosphatase family.</text>
</comment>
<dbReference type="Proteomes" id="UP000436181">
    <property type="component" value="Unassembled WGS sequence"/>
</dbReference>
<evidence type="ECO:0000256" key="5">
    <source>
        <dbReference type="ARBA" id="ARBA00024179"/>
    </source>
</evidence>
<dbReference type="InterPro" id="IPR023214">
    <property type="entry name" value="HAD_sf"/>
</dbReference>
<evidence type="ECO:0000313" key="8">
    <source>
        <dbReference type="Proteomes" id="UP000436181"/>
    </source>
</evidence>
<dbReference type="GO" id="GO:0004805">
    <property type="term" value="F:trehalose-phosphatase activity"/>
    <property type="evidence" value="ECO:0007669"/>
    <property type="project" value="UniProtKB-EC"/>
</dbReference>
<organism evidence="7 8">
    <name type="scientific">Corynebacterium zhongnanshanii</name>
    <dbReference type="NCBI Taxonomy" id="2768834"/>
    <lineage>
        <taxon>Bacteria</taxon>
        <taxon>Bacillati</taxon>
        <taxon>Actinomycetota</taxon>
        <taxon>Actinomycetes</taxon>
        <taxon>Mycobacteriales</taxon>
        <taxon>Corynebacteriaceae</taxon>
        <taxon>Corynebacterium</taxon>
    </lineage>
</organism>
<reference evidence="7 8" key="1">
    <citation type="submission" date="2019-10" db="EMBL/GenBank/DDBJ databases">
        <title>Corynebacterium sp novel species isolated from the respiratory tract of Marmot.</title>
        <authorList>
            <person name="Zhang G."/>
        </authorList>
    </citation>
    <scope>NUCLEOTIDE SEQUENCE [LARGE SCALE GENOMIC DNA]</scope>
    <source>
        <strain evidence="7 8">336</strain>
    </source>
</reference>
<accession>A0ABQ6VCY0</accession>
<evidence type="ECO:0000256" key="6">
    <source>
        <dbReference type="RuleBase" id="RU361117"/>
    </source>
</evidence>
<keyword evidence="4 6" id="KW-0378">Hydrolase</keyword>
<dbReference type="EC" id="3.1.3.12" evidence="6"/>
<dbReference type="InterPro" id="IPR006379">
    <property type="entry name" value="HAD-SF_hydro_IIB"/>
</dbReference>
<proteinExistence type="inferred from homology"/>
<keyword evidence="8" id="KW-1185">Reference proteome</keyword>
<evidence type="ECO:0000256" key="4">
    <source>
        <dbReference type="ARBA" id="ARBA00022801"/>
    </source>
</evidence>
<dbReference type="EMBL" id="WBZJ01000003">
    <property type="protein sequence ID" value="KAB3519819.1"/>
    <property type="molecule type" value="Genomic_DNA"/>
</dbReference>
<dbReference type="InterPro" id="IPR036412">
    <property type="entry name" value="HAD-like_sf"/>
</dbReference>
<dbReference type="NCBIfam" id="TIGR01484">
    <property type="entry name" value="HAD-SF-IIB"/>
    <property type="match status" value="1"/>
</dbReference>
<gene>
    <name evidence="7" type="primary">otsB</name>
    <name evidence="7" type="ORF">F8377_07830</name>
</gene>
<dbReference type="Gene3D" id="3.40.50.1000">
    <property type="entry name" value="HAD superfamily/HAD-like"/>
    <property type="match status" value="1"/>
</dbReference>
<dbReference type="PANTHER" id="PTHR43768">
    <property type="entry name" value="TREHALOSE 6-PHOSPHATE PHOSPHATASE"/>
    <property type="match status" value="1"/>
</dbReference>
<dbReference type="SUPFAM" id="SSF56784">
    <property type="entry name" value="HAD-like"/>
    <property type="match status" value="1"/>
</dbReference>
<comment type="cofactor">
    <cofactor evidence="6">
        <name>Mg(2+)</name>
        <dbReference type="ChEBI" id="CHEBI:18420"/>
    </cofactor>
</comment>
<comment type="pathway">
    <text evidence="2 6">Glycan biosynthesis; trehalose biosynthesis.</text>
</comment>
<dbReference type="Gene3D" id="3.30.70.1020">
    <property type="entry name" value="Trehalose-6-phosphate phosphatase related protein, domain 2"/>
    <property type="match status" value="1"/>
</dbReference>
<dbReference type="InterPro" id="IPR044651">
    <property type="entry name" value="OTSB-like"/>
</dbReference>
<name>A0ABQ6VCY0_9CORY</name>
<keyword evidence="6" id="KW-0460">Magnesium</keyword>
<evidence type="ECO:0000313" key="7">
    <source>
        <dbReference type="EMBL" id="KAB3519819.1"/>
    </source>
</evidence>
<sequence length="286" mass="30605">MRFTRLLLWNSSLTSQKKTSREKTVTTHAPDISASDIEALAAADCLLVAMDFDGTMAPFHDDPMSARAEDGCIESLKALAAMDDTIAMIVSGRNLAQLREVTGLSEGNEAGIHLIGSHGAEPAGTGFTPLSEAQRELYESLAVAAEAAASLHPGLWVERKPLSVGLHSRTCDNKDVADQAHASFLSHAQGMDNVMITQGKAVIEVAVDSTSKGDYISAFREEHCIPTVVFAGDDTTDESVMRVLHTQRTDMGIKVGAGASRANRRLSGTVAVRDFLAQLVEARRLD</sequence>
<dbReference type="PANTHER" id="PTHR43768:SF3">
    <property type="entry name" value="TREHALOSE 6-PHOSPHATE PHOSPHATASE"/>
    <property type="match status" value="1"/>
</dbReference>
<evidence type="ECO:0000256" key="1">
    <source>
        <dbReference type="ARBA" id="ARBA00000500"/>
    </source>
</evidence>
<dbReference type="InterPro" id="IPR003337">
    <property type="entry name" value="Trehalose_PPase"/>
</dbReference>
<comment type="caution">
    <text evidence="7">The sequence shown here is derived from an EMBL/GenBank/DDBJ whole genome shotgun (WGS) entry which is preliminary data.</text>
</comment>
<evidence type="ECO:0000256" key="3">
    <source>
        <dbReference type="ARBA" id="ARBA00008770"/>
    </source>
</evidence>
<evidence type="ECO:0000256" key="2">
    <source>
        <dbReference type="ARBA" id="ARBA00005199"/>
    </source>
</evidence>
<protein>
    <recommendedName>
        <fullName evidence="6">Trehalose 6-phosphate phosphatase</fullName>
        <ecNumber evidence="6">3.1.3.12</ecNumber>
    </recommendedName>
</protein>
<dbReference type="Pfam" id="PF02358">
    <property type="entry name" value="Trehalose_PPase"/>
    <property type="match status" value="1"/>
</dbReference>
<comment type="catalytic activity">
    <reaction evidence="1 6">
        <text>alpha,alpha-trehalose 6-phosphate + H2O = alpha,alpha-trehalose + phosphate</text>
        <dbReference type="Rhea" id="RHEA:23420"/>
        <dbReference type="ChEBI" id="CHEBI:15377"/>
        <dbReference type="ChEBI" id="CHEBI:16551"/>
        <dbReference type="ChEBI" id="CHEBI:43474"/>
        <dbReference type="ChEBI" id="CHEBI:58429"/>
        <dbReference type="EC" id="3.1.3.12"/>
    </reaction>
</comment>